<organism evidence="5 6">
    <name type="scientific">Thalassorhabdomicrobium marinisediminis</name>
    <dbReference type="NCBI Taxonomy" id="2170577"/>
    <lineage>
        <taxon>Bacteria</taxon>
        <taxon>Pseudomonadati</taxon>
        <taxon>Pseudomonadota</taxon>
        <taxon>Alphaproteobacteria</taxon>
        <taxon>Rhodobacterales</taxon>
        <taxon>Paracoccaceae</taxon>
        <taxon>Thalassorhabdomicrobium</taxon>
    </lineage>
</organism>
<dbReference type="Gene3D" id="1.10.10.10">
    <property type="entry name" value="Winged helix-like DNA-binding domain superfamily/Winged helix DNA-binding domain"/>
    <property type="match status" value="1"/>
</dbReference>
<evidence type="ECO:0000256" key="1">
    <source>
        <dbReference type="ARBA" id="ARBA00023015"/>
    </source>
</evidence>
<keyword evidence="1" id="KW-0805">Transcription regulation</keyword>
<protein>
    <submittedName>
        <fullName evidence="5">GntR family transcriptional regulator</fullName>
    </submittedName>
</protein>
<dbReference type="InterPro" id="IPR000524">
    <property type="entry name" value="Tscrpt_reg_HTH_GntR"/>
</dbReference>
<dbReference type="PANTHER" id="PTHR43537:SF53">
    <property type="entry name" value="HTH-TYPE TRANSCRIPTIONAL REPRESSOR NANR"/>
    <property type="match status" value="1"/>
</dbReference>
<feature type="domain" description="HTH gntR-type" evidence="4">
    <location>
        <begin position="1"/>
        <end position="67"/>
    </location>
</feature>
<comment type="caution">
    <text evidence="5">The sequence shown here is derived from an EMBL/GenBank/DDBJ whole genome shotgun (WGS) entry which is preliminary data.</text>
</comment>
<dbReference type="Gene3D" id="1.20.120.530">
    <property type="entry name" value="GntR ligand-binding domain-like"/>
    <property type="match status" value="1"/>
</dbReference>
<dbReference type="Pfam" id="PF07729">
    <property type="entry name" value="FCD"/>
    <property type="match status" value="1"/>
</dbReference>
<accession>A0A2T7FTK9</accession>
<dbReference type="SUPFAM" id="SSF48008">
    <property type="entry name" value="GntR ligand-binding domain-like"/>
    <property type="match status" value="1"/>
</dbReference>
<dbReference type="PROSITE" id="PS50949">
    <property type="entry name" value="HTH_GNTR"/>
    <property type="match status" value="1"/>
</dbReference>
<evidence type="ECO:0000313" key="6">
    <source>
        <dbReference type="Proteomes" id="UP000244817"/>
    </source>
</evidence>
<dbReference type="InterPro" id="IPR008920">
    <property type="entry name" value="TF_FadR/GntR_C"/>
</dbReference>
<evidence type="ECO:0000256" key="3">
    <source>
        <dbReference type="ARBA" id="ARBA00023163"/>
    </source>
</evidence>
<dbReference type="Pfam" id="PF00392">
    <property type="entry name" value="GntR"/>
    <property type="match status" value="1"/>
</dbReference>
<dbReference type="Proteomes" id="UP000244817">
    <property type="component" value="Unassembled WGS sequence"/>
</dbReference>
<dbReference type="EMBL" id="QCYG01000010">
    <property type="protein sequence ID" value="PVA05507.1"/>
    <property type="molecule type" value="Genomic_DNA"/>
</dbReference>
<dbReference type="GO" id="GO:0003677">
    <property type="term" value="F:DNA binding"/>
    <property type="evidence" value="ECO:0007669"/>
    <property type="project" value="UniProtKB-KW"/>
</dbReference>
<evidence type="ECO:0000256" key="2">
    <source>
        <dbReference type="ARBA" id="ARBA00023125"/>
    </source>
</evidence>
<dbReference type="InterPro" id="IPR036388">
    <property type="entry name" value="WH-like_DNA-bd_sf"/>
</dbReference>
<dbReference type="OrthoDB" id="7618373at2"/>
<dbReference type="SMART" id="SM00345">
    <property type="entry name" value="HTH_GNTR"/>
    <property type="match status" value="1"/>
</dbReference>
<dbReference type="AlphaFoldDB" id="A0A2T7FTK9"/>
<name>A0A2T7FTK9_9RHOB</name>
<sequence>MDSSEIAERIWLAIAQGRLAPGARLKEEELAESFEVGRARIRSVLLQLSREGLVDIIPNKGAQVAAPGVQEARDVFYLRSTVETRVAAQLTGQLTPQAADDLRDIVRREREAIADGHLADVIRLSGLFHLKLAELTGSSVLQSILRDLISRSSLITAVYRDTGYFNCGPDEHDAIVEALMGGNEDEVLRLVSEHIEHLRADLNLTSEQQPVKNLRDIFEL</sequence>
<keyword evidence="2" id="KW-0238">DNA-binding</keyword>
<dbReference type="SUPFAM" id="SSF46785">
    <property type="entry name" value="Winged helix' DNA-binding domain"/>
    <property type="match status" value="1"/>
</dbReference>
<keyword evidence="3" id="KW-0804">Transcription</keyword>
<dbReference type="InterPro" id="IPR011711">
    <property type="entry name" value="GntR_C"/>
</dbReference>
<dbReference type="InterPro" id="IPR036390">
    <property type="entry name" value="WH_DNA-bd_sf"/>
</dbReference>
<keyword evidence="6" id="KW-1185">Reference proteome</keyword>
<dbReference type="GO" id="GO:0003700">
    <property type="term" value="F:DNA-binding transcription factor activity"/>
    <property type="evidence" value="ECO:0007669"/>
    <property type="project" value="InterPro"/>
</dbReference>
<gene>
    <name evidence="5" type="ORF">DC363_14785</name>
</gene>
<dbReference type="PANTHER" id="PTHR43537">
    <property type="entry name" value="TRANSCRIPTIONAL REGULATOR, GNTR FAMILY"/>
    <property type="match status" value="1"/>
</dbReference>
<dbReference type="RefSeq" id="WP_108641934.1">
    <property type="nucleotide sequence ID" value="NZ_QCYG01000010.1"/>
</dbReference>
<proteinExistence type="predicted"/>
<evidence type="ECO:0000259" key="4">
    <source>
        <dbReference type="PROSITE" id="PS50949"/>
    </source>
</evidence>
<evidence type="ECO:0000313" key="5">
    <source>
        <dbReference type="EMBL" id="PVA05507.1"/>
    </source>
</evidence>
<reference evidence="5 6" key="1">
    <citation type="submission" date="2018-04" db="EMBL/GenBank/DDBJ databases">
        <title>Pelagivirga bohaiensis gen. nov., sp. nov., a bacterium isolated from the Bohai Sea.</title>
        <authorList>
            <person name="Ji X."/>
        </authorList>
    </citation>
    <scope>NUCLEOTIDE SEQUENCE [LARGE SCALE GENOMIC DNA]</scope>
    <source>
        <strain evidence="5 6">BH-SD16</strain>
    </source>
</reference>
<dbReference type="SMART" id="SM00895">
    <property type="entry name" value="FCD"/>
    <property type="match status" value="1"/>
</dbReference>